<dbReference type="InterPro" id="IPR003439">
    <property type="entry name" value="ABC_transporter-like_ATP-bd"/>
</dbReference>
<dbReference type="PROSITE" id="PS00211">
    <property type="entry name" value="ABC_TRANSPORTER_1"/>
    <property type="match status" value="1"/>
</dbReference>
<evidence type="ECO:0000256" key="1">
    <source>
        <dbReference type="ARBA" id="ARBA00022448"/>
    </source>
</evidence>
<name>A0A7C1BG37_UNCW3</name>
<dbReference type="Pfam" id="PF00005">
    <property type="entry name" value="ABC_tran"/>
    <property type="match status" value="1"/>
</dbReference>
<dbReference type="PROSITE" id="PS50893">
    <property type="entry name" value="ABC_TRANSPORTER_2"/>
    <property type="match status" value="1"/>
</dbReference>
<dbReference type="SMART" id="SM00382">
    <property type="entry name" value="AAA"/>
    <property type="match status" value="1"/>
</dbReference>
<protein>
    <submittedName>
        <fullName evidence="5">ABC transporter ATP-binding protein</fullName>
    </submittedName>
</protein>
<dbReference type="SUPFAM" id="SSF52540">
    <property type="entry name" value="P-loop containing nucleoside triphosphate hydrolases"/>
    <property type="match status" value="1"/>
</dbReference>
<dbReference type="PANTHER" id="PTHR42788:SF2">
    <property type="entry name" value="ABC TRANSPORTER ATP-BINDING PROTEIN"/>
    <property type="match status" value="1"/>
</dbReference>
<evidence type="ECO:0000256" key="3">
    <source>
        <dbReference type="ARBA" id="ARBA00022840"/>
    </source>
</evidence>
<proteinExistence type="predicted"/>
<dbReference type="InterPro" id="IPR027417">
    <property type="entry name" value="P-loop_NTPase"/>
</dbReference>
<evidence type="ECO:0000259" key="4">
    <source>
        <dbReference type="PROSITE" id="PS50893"/>
    </source>
</evidence>
<dbReference type="CDD" id="cd03293">
    <property type="entry name" value="ABC_NrtD_SsuB_transporters"/>
    <property type="match status" value="1"/>
</dbReference>
<evidence type="ECO:0000256" key="2">
    <source>
        <dbReference type="ARBA" id="ARBA00022741"/>
    </source>
</evidence>
<dbReference type="PANTHER" id="PTHR42788">
    <property type="entry name" value="TAURINE IMPORT ATP-BINDING PROTEIN-RELATED"/>
    <property type="match status" value="1"/>
</dbReference>
<reference evidence="5" key="1">
    <citation type="journal article" date="2020" name="mSystems">
        <title>Genome- and Community-Level Interaction Insights into Carbon Utilization and Element Cycling Functions of Hydrothermarchaeota in Hydrothermal Sediment.</title>
        <authorList>
            <person name="Zhou Z."/>
            <person name="Liu Y."/>
            <person name="Xu W."/>
            <person name="Pan J."/>
            <person name="Luo Z.H."/>
            <person name="Li M."/>
        </authorList>
    </citation>
    <scope>NUCLEOTIDE SEQUENCE [LARGE SCALE GENOMIC DNA]</scope>
    <source>
        <strain evidence="5">HyVt-237</strain>
    </source>
</reference>
<gene>
    <name evidence="5" type="ORF">ENG67_00600</name>
</gene>
<keyword evidence="1" id="KW-0813">Transport</keyword>
<feature type="domain" description="ABC transporter" evidence="4">
    <location>
        <begin position="3"/>
        <end position="230"/>
    </location>
</feature>
<organism evidence="5">
    <name type="scientific">candidate division WOR-3 bacterium</name>
    <dbReference type="NCBI Taxonomy" id="2052148"/>
    <lineage>
        <taxon>Bacteria</taxon>
        <taxon>Bacteria division WOR-3</taxon>
    </lineage>
</organism>
<comment type="caution">
    <text evidence="5">The sequence shown here is derived from an EMBL/GenBank/DDBJ whole genome shotgun (WGS) entry which is preliminary data.</text>
</comment>
<dbReference type="Proteomes" id="UP000885931">
    <property type="component" value="Unassembled WGS sequence"/>
</dbReference>
<dbReference type="Gene3D" id="3.40.50.300">
    <property type="entry name" value="P-loop containing nucleotide triphosphate hydrolases"/>
    <property type="match status" value="1"/>
</dbReference>
<accession>A0A7C1BG37</accession>
<dbReference type="GO" id="GO:0005524">
    <property type="term" value="F:ATP binding"/>
    <property type="evidence" value="ECO:0007669"/>
    <property type="project" value="UniProtKB-KW"/>
</dbReference>
<dbReference type="EMBL" id="DRBW01000023">
    <property type="protein sequence ID" value="HDM89692.1"/>
    <property type="molecule type" value="Genomic_DNA"/>
</dbReference>
<dbReference type="InterPro" id="IPR050166">
    <property type="entry name" value="ABC_transporter_ATP-bind"/>
</dbReference>
<evidence type="ECO:0000313" key="5">
    <source>
        <dbReference type="EMBL" id="HDM89692.1"/>
    </source>
</evidence>
<dbReference type="AlphaFoldDB" id="A0A7C1BG37"/>
<dbReference type="InterPro" id="IPR017871">
    <property type="entry name" value="ABC_transporter-like_CS"/>
</dbReference>
<sequence length="248" mass="27846">MKLIARDIRKKMDGLPVLEGVSVELDEGEFVTIVGPSGCGKTTFFNVLIGLTSCDGGEIVYEGRKVENLRGLVAYMQQRDLLLPWRTLLRNVLLGPEIQGKLDDGVLSRARELLSFFRLDNFADMYPAQLSGGMKQRAALARTLMFGKELLLLDEPLSALDAITRRKLQSYLMALSERFGKSVLMITHDVEEALLLSDRIYVFSALPARVRRVIEVGMEKPRSIADKRFLELKEEILGELLEEVQNGS</sequence>
<keyword evidence="3 5" id="KW-0067">ATP-binding</keyword>
<keyword evidence="2" id="KW-0547">Nucleotide-binding</keyword>
<dbReference type="GO" id="GO:0016887">
    <property type="term" value="F:ATP hydrolysis activity"/>
    <property type="evidence" value="ECO:0007669"/>
    <property type="project" value="InterPro"/>
</dbReference>
<dbReference type="InterPro" id="IPR003593">
    <property type="entry name" value="AAA+_ATPase"/>
</dbReference>